<evidence type="ECO:0000313" key="2">
    <source>
        <dbReference type="EMBL" id="CAL0328724.1"/>
    </source>
</evidence>
<dbReference type="GO" id="GO:0005634">
    <property type="term" value="C:nucleus"/>
    <property type="evidence" value="ECO:0007669"/>
    <property type="project" value="TreeGrafter"/>
</dbReference>
<protein>
    <submittedName>
        <fullName evidence="2">Uncharacterized protein</fullName>
    </submittedName>
</protein>
<reference evidence="2 3" key="1">
    <citation type="submission" date="2024-03" db="EMBL/GenBank/DDBJ databases">
        <authorList>
            <person name="Martinez-Hernandez J."/>
        </authorList>
    </citation>
    <scope>NUCLEOTIDE SEQUENCE [LARGE SCALE GENOMIC DNA]</scope>
</reference>
<sequence>MEVTLELGLSFHAPDISPKDIQWVKEDPGINQRGAFGGSDHGMNRPVGRDSVPGSGRGRGAPKGQSRKDFLSSQNGIERRVERVFSANNLDPFEIEDAKKDHEQALIDAIARLADLSDGESGTSWF</sequence>
<dbReference type="PANTHER" id="PTHR33432:SF28">
    <property type="entry name" value="PROTEIN EMSY-LIKE 4"/>
    <property type="match status" value="1"/>
</dbReference>
<gene>
    <name evidence="2" type="ORF">LLUT_LOCUS29784</name>
</gene>
<dbReference type="AlphaFoldDB" id="A0AAV1Y6L0"/>
<dbReference type="EMBL" id="CAXHTB010000021">
    <property type="protein sequence ID" value="CAL0328724.1"/>
    <property type="molecule type" value="Genomic_DNA"/>
</dbReference>
<evidence type="ECO:0000256" key="1">
    <source>
        <dbReference type="SAM" id="MobiDB-lite"/>
    </source>
</evidence>
<feature type="region of interest" description="Disordered" evidence="1">
    <location>
        <begin position="27"/>
        <end position="75"/>
    </location>
</feature>
<comment type="caution">
    <text evidence="2">The sequence shown here is derived from an EMBL/GenBank/DDBJ whole genome shotgun (WGS) entry which is preliminary data.</text>
</comment>
<dbReference type="GO" id="GO:0050832">
    <property type="term" value="P:defense response to fungus"/>
    <property type="evidence" value="ECO:0007669"/>
    <property type="project" value="InterPro"/>
</dbReference>
<dbReference type="Proteomes" id="UP001497480">
    <property type="component" value="Unassembled WGS sequence"/>
</dbReference>
<organism evidence="2 3">
    <name type="scientific">Lupinus luteus</name>
    <name type="common">European yellow lupine</name>
    <dbReference type="NCBI Taxonomy" id="3873"/>
    <lineage>
        <taxon>Eukaryota</taxon>
        <taxon>Viridiplantae</taxon>
        <taxon>Streptophyta</taxon>
        <taxon>Embryophyta</taxon>
        <taxon>Tracheophyta</taxon>
        <taxon>Spermatophyta</taxon>
        <taxon>Magnoliopsida</taxon>
        <taxon>eudicotyledons</taxon>
        <taxon>Gunneridae</taxon>
        <taxon>Pentapetalae</taxon>
        <taxon>rosids</taxon>
        <taxon>fabids</taxon>
        <taxon>Fabales</taxon>
        <taxon>Fabaceae</taxon>
        <taxon>Papilionoideae</taxon>
        <taxon>50 kb inversion clade</taxon>
        <taxon>genistoids sensu lato</taxon>
        <taxon>core genistoids</taxon>
        <taxon>Genisteae</taxon>
        <taxon>Lupinus</taxon>
    </lineage>
</organism>
<evidence type="ECO:0000313" key="3">
    <source>
        <dbReference type="Proteomes" id="UP001497480"/>
    </source>
</evidence>
<name>A0AAV1Y6L0_LUPLU</name>
<keyword evidence="3" id="KW-1185">Reference proteome</keyword>
<accession>A0AAV1Y6L0</accession>
<dbReference type="PANTHER" id="PTHR33432">
    <property type="entry name" value="PROTEIN EMSY-LIKE 4"/>
    <property type="match status" value="1"/>
</dbReference>
<dbReference type="InterPro" id="IPR033485">
    <property type="entry name" value="EMSY-LIKE_plant"/>
</dbReference>
<proteinExistence type="predicted"/>